<keyword evidence="2" id="KW-1185">Reference proteome</keyword>
<evidence type="ECO:0000313" key="1">
    <source>
        <dbReference type="EMBL" id="KAI4863603.1"/>
    </source>
</evidence>
<gene>
    <name evidence="1" type="ORF">F4820DRAFT_369853</name>
</gene>
<organism evidence="1 2">
    <name type="scientific">Hypoxylon rubiginosum</name>
    <dbReference type="NCBI Taxonomy" id="110542"/>
    <lineage>
        <taxon>Eukaryota</taxon>
        <taxon>Fungi</taxon>
        <taxon>Dikarya</taxon>
        <taxon>Ascomycota</taxon>
        <taxon>Pezizomycotina</taxon>
        <taxon>Sordariomycetes</taxon>
        <taxon>Xylariomycetidae</taxon>
        <taxon>Xylariales</taxon>
        <taxon>Hypoxylaceae</taxon>
        <taxon>Hypoxylon</taxon>
    </lineage>
</organism>
<accession>A0ACB9YW68</accession>
<comment type="caution">
    <text evidence="1">The sequence shown here is derived from an EMBL/GenBank/DDBJ whole genome shotgun (WGS) entry which is preliminary data.</text>
</comment>
<dbReference type="EMBL" id="MU393501">
    <property type="protein sequence ID" value="KAI4863603.1"/>
    <property type="molecule type" value="Genomic_DNA"/>
</dbReference>
<name>A0ACB9YW68_9PEZI</name>
<dbReference type="Proteomes" id="UP001497700">
    <property type="component" value="Unassembled WGS sequence"/>
</dbReference>
<protein>
    <submittedName>
        <fullName evidence="1">Ribonuclease H-like domain-containing protein</fullName>
    </submittedName>
</protein>
<proteinExistence type="predicted"/>
<sequence>MMDGARKSENSETSFDRDKIQWPLSYSLKPPKPGDPPRRWWSHSYYRGPRDRPAQILYSDSLSRSESIARIFLNEPVLGFDMEWPLDGYKSTRLQDKVALIQIACERRIALFHIALHDGQTSQDIIAPSLRLIIESSSILKTGVSVLHADFKKLKEDLHLQPRGAFELSHLHHLVCHGSQNPERVTTKLCALSKQVEYHLGLPLYKGSVRTSNWSFPLNGQQKLYASDDAYAGYILFHCMNAERLKMTPVPPLPKLAESYLPAKMAPITLVQLESTIDDAQSAVVTAKSFSTTAKSNTGRDDDNREAQACRPPQAEDSHAKEKAKEVRSSSSGKSSEPGVSSKLYGKLVSHRKMTALARDVPAYIVASNKVLEGLARHRPANKSQLLKIHGVGRHKVEIYGAEWLQIIAQDLAENPRKTPKNAATPLQPTTSNRGPRIRNDQELLLADSENISKASDFTCDRLESKSDHKDNCRVEPLRSLVLDTIPNAGDIHRQPPPRDHDRKRGIITNIHRSKELHLYHPSPSTGLSFQLTDTRLDTNEAPAENDDRGD</sequence>
<evidence type="ECO:0000313" key="2">
    <source>
        <dbReference type="Proteomes" id="UP001497700"/>
    </source>
</evidence>
<reference evidence="1 2" key="1">
    <citation type="journal article" date="2022" name="New Phytol.">
        <title>Ecological generalism drives hyperdiversity of secondary metabolite gene clusters in xylarialean endophytes.</title>
        <authorList>
            <person name="Franco M.E.E."/>
            <person name="Wisecaver J.H."/>
            <person name="Arnold A.E."/>
            <person name="Ju Y.M."/>
            <person name="Slot J.C."/>
            <person name="Ahrendt S."/>
            <person name="Moore L.P."/>
            <person name="Eastman K.E."/>
            <person name="Scott K."/>
            <person name="Konkel Z."/>
            <person name="Mondo S.J."/>
            <person name="Kuo A."/>
            <person name="Hayes R.D."/>
            <person name="Haridas S."/>
            <person name="Andreopoulos B."/>
            <person name="Riley R."/>
            <person name="LaButti K."/>
            <person name="Pangilinan J."/>
            <person name="Lipzen A."/>
            <person name="Amirebrahimi M."/>
            <person name="Yan J."/>
            <person name="Adam C."/>
            <person name="Keymanesh K."/>
            <person name="Ng V."/>
            <person name="Louie K."/>
            <person name="Northen T."/>
            <person name="Drula E."/>
            <person name="Henrissat B."/>
            <person name="Hsieh H.M."/>
            <person name="Youens-Clark K."/>
            <person name="Lutzoni F."/>
            <person name="Miadlikowska J."/>
            <person name="Eastwood D.C."/>
            <person name="Hamelin R.C."/>
            <person name="Grigoriev I.V."/>
            <person name="U'Ren J.M."/>
        </authorList>
    </citation>
    <scope>NUCLEOTIDE SEQUENCE [LARGE SCALE GENOMIC DNA]</scope>
    <source>
        <strain evidence="1 2">CBS 119005</strain>
    </source>
</reference>